<evidence type="ECO:0000313" key="2">
    <source>
        <dbReference type="Proteomes" id="UP000708208"/>
    </source>
</evidence>
<keyword evidence="2" id="KW-1185">Reference proteome</keyword>
<gene>
    <name evidence="1" type="ORF">AFUS01_LOCUS28800</name>
</gene>
<comment type="caution">
    <text evidence="1">The sequence shown here is derived from an EMBL/GenBank/DDBJ whole genome shotgun (WGS) entry which is preliminary data.</text>
</comment>
<reference evidence="1" key="1">
    <citation type="submission" date="2021-06" db="EMBL/GenBank/DDBJ databases">
        <authorList>
            <person name="Hodson N. C."/>
            <person name="Mongue J. A."/>
            <person name="Jaron S. K."/>
        </authorList>
    </citation>
    <scope>NUCLEOTIDE SEQUENCE</scope>
</reference>
<proteinExistence type="predicted"/>
<organism evidence="1 2">
    <name type="scientific">Allacma fusca</name>
    <dbReference type="NCBI Taxonomy" id="39272"/>
    <lineage>
        <taxon>Eukaryota</taxon>
        <taxon>Metazoa</taxon>
        <taxon>Ecdysozoa</taxon>
        <taxon>Arthropoda</taxon>
        <taxon>Hexapoda</taxon>
        <taxon>Collembola</taxon>
        <taxon>Symphypleona</taxon>
        <taxon>Sminthuridae</taxon>
        <taxon>Allacma</taxon>
    </lineage>
</organism>
<dbReference type="Proteomes" id="UP000708208">
    <property type="component" value="Unassembled WGS sequence"/>
</dbReference>
<accession>A0A8J2KKP3</accession>
<name>A0A8J2KKP3_9HEXA</name>
<evidence type="ECO:0000313" key="1">
    <source>
        <dbReference type="EMBL" id="CAG7818287.1"/>
    </source>
</evidence>
<dbReference type="OrthoDB" id="6815431at2759"/>
<dbReference type="EMBL" id="CAJVCH010416867">
    <property type="protein sequence ID" value="CAG7818287.1"/>
    <property type="molecule type" value="Genomic_DNA"/>
</dbReference>
<sequence>SCRIPFIQDGLINSGRLKRLEYPKPLKGIHVMDIGCGGGLLCEGTKK</sequence>
<feature type="non-terminal residue" evidence="1">
    <location>
        <position position="1"/>
    </location>
</feature>
<dbReference type="AlphaFoldDB" id="A0A8J2KKP3"/>
<protein>
    <submittedName>
        <fullName evidence="1">Uncharacterized protein</fullName>
    </submittedName>
</protein>